<evidence type="ECO:0000313" key="2">
    <source>
        <dbReference type="EMBL" id="ARU60080.1"/>
    </source>
</evidence>
<dbReference type="KEGG" id="tum:CBW65_02680"/>
<keyword evidence="1" id="KW-0812">Transmembrane</keyword>
<reference evidence="3" key="1">
    <citation type="submission" date="2017-05" db="EMBL/GenBank/DDBJ databases">
        <authorList>
            <person name="Sung H."/>
        </authorList>
    </citation>
    <scope>NUCLEOTIDE SEQUENCE [LARGE SCALE GENOMIC DNA]</scope>
    <source>
        <strain evidence="3">AR23208</strain>
    </source>
</reference>
<dbReference type="Proteomes" id="UP000195437">
    <property type="component" value="Chromosome"/>
</dbReference>
<dbReference type="EMBL" id="CP021434">
    <property type="protein sequence ID" value="ARU60080.1"/>
    <property type="molecule type" value="Genomic_DNA"/>
</dbReference>
<keyword evidence="1" id="KW-1133">Transmembrane helix</keyword>
<protein>
    <recommendedName>
        <fullName evidence="4">DUF5412 domain-containing protein</fullName>
    </recommendedName>
</protein>
<dbReference type="OrthoDB" id="2357451at2"/>
<feature type="transmembrane region" description="Helical" evidence="1">
    <location>
        <begin position="5"/>
        <end position="28"/>
    </location>
</feature>
<name>A0A1Y0IIF3_9BACL</name>
<dbReference type="AlphaFoldDB" id="A0A1Y0IIF3"/>
<evidence type="ECO:0008006" key="4">
    <source>
        <dbReference type="Google" id="ProtNLM"/>
    </source>
</evidence>
<dbReference type="Pfam" id="PF17428">
    <property type="entry name" value="DUF5412"/>
    <property type="match status" value="1"/>
</dbReference>
<accession>A0A1Y0IIF3</accession>
<proteinExistence type="predicted"/>
<gene>
    <name evidence="2" type="ORF">CBW65_02680</name>
</gene>
<keyword evidence="1" id="KW-0472">Membrane</keyword>
<dbReference type="RefSeq" id="WP_087455468.1">
    <property type="nucleotide sequence ID" value="NZ_CP021434.1"/>
</dbReference>
<organism evidence="2 3">
    <name type="scientific">Tumebacillus avium</name>
    <dbReference type="NCBI Taxonomy" id="1903704"/>
    <lineage>
        <taxon>Bacteria</taxon>
        <taxon>Bacillati</taxon>
        <taxon>Bacillota</taxon>
        <taxon>Bacilli</taxon>
        <taxon>Bacillales</taxon>
        <taxon>Alicyclobacillaceae</taxon>
        <taxon>Tumebacillus</taxon>
    </lineage>
</organism>
<dbReference type="InterPro" id="IPR035406">
    <property type="entry name" value="DUF5412"/>
</dbReference>
<keyword evidence="3" id="KW-1185">Reference proteome</keyword>
<sequence>MKRKFLLGCMTFLILVIVSLVFTVYYFFYSMNRLPEGEYLSQTNSPNMTYTIEFYLVNGGATTDFSIRGELVTAETNERENIYWEYRREDVKAVWTDEHTVVINGHKLDVRKDKYDWRKEMN</sequence>
<evidence type="ECO:0000256" key="1">
    <source>
        <dbReference type="SAM" id="Phobius"/>
    </source>
</evidence>
<evidence type="ECO:0000313" key="3">
    <source>
        <dbReference type="Proteomes" id="UP000195437"/>
    </source>
</evidence>